<dbReference type="Gene3D" id="6.10.140.1510">
    <property type="match status" value="1"/>
</dbReference>
<evidence type="ECO:0000313" key="17">
    <source>
        <dbReference type="Proteomes" id="UP000272537"/>
    </source>
</evidence>
<protein>
    <recommendedName>
        <fullName evidence="13">DNA polymerase III PolC-type</fullName>
        <shortName evidence="13">PolIII</shortName>
        <ecNumber evidence="13">2.7.7.7</ecNumber>
    </recommendedName>
</protein>
<dbReference type="CDD" id="cd07435">
    <property type="entry name" value="PHP_PolIIIA_POLC"/>
    <property type="match status" value="1"/>
</dbReference>
<comment type="function">
    <text evidence="1 13">Required for replicative DNA synthesis. This DNA polymerase also exhibits 3' to 5' exonuclease activity.</text>
</comment>
<keyword evidence="7 13" id="KW-0540">Nuclease</keyword>
<dbReference type="InterPro" id="IPR004013">
    <property type="entry name" value="PHP_dom"/>
</dbReference>
<dbReference type="Pfam" id="PF02811">
    <property type="entry name" value="PHP"/>
    <property type="match status" value="1"/>
</dbReference>
<keyword evidence="5 13" id="KW-0548">Nucleotidyltransferase</keyword>
<dbReference type="Gene3D" id="2.40.50.140">
    <property type="entry name" value="Nucleic acid-binding proteins"/>
    <property type="match status" value="1"/>
</dbReference>
<proteinExistence type="inferred from homology"/>
<dbReference type="InterPro" id="IPR024754">
    <property type="entry name" value="DNA_PolC-like_N_II"/>
</dbReference>
<keyword evidence="4 13" id="KW-0808">Transferase</keyword>
<dbReference type="HAMAP" id="MF_00356">
    <property type="entry name" value="DNApol_PolC"/>
    <property type="match status" value="1"/>
</dbReference>
<dbReference type="Pfam" id="PF11490">
    <property type="entry name" value="DNA_pol3_a_NII"/>
    <property type="match status" value="1"/>
</dbReference>
<evidence type="ECO:0000256" key="13">
    <source>
        <dbReference type="HAMAP-Rule" id="MF_00356"/>
    </source>
</evidence>
<dbReference type="Proteomes" id="UP000272537">
    <property type="component" value="Unassembled WGS sequence"/>
</dbReference>
<evidence type="ECO:0000259" key="15">
    <source>
        <dbReference type="SMART" id="SM00481"/>
    </source>
</evidence>
<evidence type="ECO:0000256" key="4">
    <source>
        <dbReference type="ARBA" id="ARBA00022679"/>
    </source>
</evidence>
<dbReference type="SMART" id="SM00479">
    <property type="entry name" value="EXOIII"/>
    <property type="match status" value="1"/>
</dbReference>
<dbReference type="GO" id="GO:0003677">
    <property type="term" value="F:DNA binding"/>
    <property type="evidence" value="ECO:0007669"/>
    <property type="project" value="UniProtKB-UniRule"/>
</dbReference>
<dbReference type="Gene3D" id="3.20.20.140">
    <property type="entry name" value="Metal-dependent hydrolases"/>
    <property type="match status" value="1"/>
</dbReference>
<dbReference type="GO" id="GO:0003887">
    <property type="term" value="F:DNA-directed DNA polymerase activity"/>
    <property type="evidence" value="ECO:0007669"/>
    <property type="project" value="UniProtKB-UniRule"/>
</dbReference>
<name>A0AB37NJE9_LISMN</name>
<dbReference type="InterPro" id="IPR004805">
    <property type="entry name" value="DnaE2/DnaE/PolC"/>
</dbReference>
<evidence type="ECO:0000256" key="3">
    <source>
        <dbReference type="ARBA" id="ARBA00022490"/>
    </source>
</evidence>
<evidence type="ECO:0000256" key="5">
    <source>
        <dbReference type="ARBA" id="ARBA00022695"/>
    </source>
</evidence>
<dbReference type="CDD" id="cd06127">
    <property type="entry name" value="DEDDh"/>
    <property type="match status" value="1"/>
</dbReference>
<dbReference type="InterPro" id="IPR012340">
    <property type="entry name" value="NA-bd_OB-fold"/>
</dbReference>
<dbReference type="SUPFAM" id="SSF53098">
    <property type="entry name" value="Ribonuclease H-like"/>
    <property type="match status" value="1"/>
</dbReference>
<feature type="domain" description="Exonuclease" evidence="14">
    <location>
        <begin position="457"/>
        <end position="623"/>
    </location>
</feature>
<dbReference type="EC" id="2.7.7.7" evidence="13"/>
<dbReference type="NCBIfam" id="NF001688">
    <property type="entry name" value="PRK00448.1"/>
    <property type="match status" value="1"/>
</dbReference>
<dbReference type="EMBL" id="QXLS01000003">
    <property type="protein sequence ID" value="RKA08222.1"/>
    <property type="molecule type" value="Genomic_DNA"/>
</dbReference>
<dbReference type="CDD" id="cd04484">
    <property type="entry name" value="polC_OBF"/>
    <property type="match status" value="1"/>
</dbReference>
<evidence type="ECO:0000256" key="9">
    <source>
        <dbReference type="ARBA" id="ARBA00022839"/>
    </source>
</evidence>
<dbReference type="Pfam" id="PF17657">
    <property type="entry name" value="DNA_pol3_finger"/>
    <property type="match status" value="1"/>
</dbReference>
<dbReference type="InterPro" id="IPR040982">
    <property type="entry name" value="DNA_pol3_finger"/>
</dbReference>
<evidence type="ECO:0000256" key="12">
    <source>
        <dbReference type="ARBA" id="ARBA00049244"/>
    </source>
</evidence>
<evidence type="ECO:0000313" key="16">
    <source>
        <dbReference type="EMBL" id="RKA08222.1"/>
    </source>
</evidence>
<dbReference type="SMART" id="SM00481">
    <property type="entry name" value="POLIIIAc"/>
    <property type="match status" value="1"/>
</dbReference>
<comment type="caution">
    <text evidence="16">The sequence shown here is derived from an EMBL/GenBank/DDBJ whole genome shotgun (WGS) entry which is preliminary data.</text>
</comment>
<keyword evidence="3 13" id="KW-0963">Cytoplasm</keyword>
<dbReference type="InterPro" id="IPR044923">
    <property type="entry name" value="PolC_middle_finger_sf"/>
</dbReference>
<dbReference type="NCBIfam" id="TIGR00573">
    <property type="entry name" value="dnaq"/>
    <property type="match status" value="1"/>
</dbReference>
<dbReference type="PANTHER" id="PTHR32294:SF5">
    <property type="entry name" value="DNA POLYMERASE III POLC-TYPE"/>
    <property type="match status" value="1"/>
</dbReference>
<evidence type="ECO:0000256" key="8">
    <source>
        <dbReference type="ARBA" id="ARBA00022801"/>
    </source>
</evidence>
<dbReference type="Pfam" id="PF07733">
    <property type="entry name" value="DNA_pol3_alpha"/>
    <property type="match status" value="2"/>
</dbReference>
<dbReference type="InterPro" id="IPR028112">
    <property type="entry name" value="DNA_PolC-type_N_I"/>
</dbReference>
<keyword evidence="8 13" id="KW-0378">Hydrolase</keyword>
<dbReference type="Gene3D" id="3.30.420.10">
    <property type="entry name" value="Ribonuclease H-like superfamily/Ribonuclease H"/>
    <property type="match status" value="1"/>
</dbReference>
<organism evidence="16 17">
    <name type="scientific">Listeria monocytogenes</name>
    <dbReference type="NCBI Taxonomy" id="1639"/>
    <lineage>
        <taxon>Bacteria</taxon>
        <taxon>Bacillati</taxon>
        <taxon>Bacillota</taxon>
        <taxon>Bacilli</taxon>
        <taxon>Bacillales</taxon>
        <taxon>Listeriaceae</taxon>
        <taxon>Listeria</taxon>
    </lineage>
</organism>
<comment type="catalytic activity">
    <reaction evidence="12 13">
        <text>DNA(n) + a 2'-deoxyribonucleoside 5'-triphosphate = DNA(n+1) + diphosphate</text>
        <dbReference type="Rhea" id="RHEA:22508"/>
        <dbReference type="Rhea" id="RHEA-COMP:17339"/>
        <dbReference type="Rhea" id="RHEA-COMP:17340"/>
        <dbReference type="ChEBI" id="CHEBI:33019"/>
        <dbReference type="ChEBI" id="CHEBI:61560"/>
        <dbReference type="ChEBI" id="CHEBI:173112"/>
        <dbReference type="EC" id="2.7.7.7"/>
    </reaction>
</comment>
<dbReference type="PANTHER" id="PTHR32294">
    <property type="entry name" value="DNA POLYMERASE III SUBUNIT ALPHA"/>
    <property type="match status" value="1"/>
</dbReference>
<dbReference type="Pfam" id="PF14480">
    <property type="entry name" value="DNA_pol3_a_NI"/>
    <property type="match status" value="1"/>
</dbReference>
<evidence type="ECO:0000256" key="2">
    <source>
        <dbReference type="ARBA" id="ARBA00004496"/>
    </source>
</evidence>
<comment type="similarity">
    <text evidence="13">Belongs to the DNA polymerase type-C family. PolC subfamily.</text>
</comment>
<dbReference type="SUPFAM" id="SSF50249">
    <property type="entry name" value="Nucleic acid-binding proteins"/>
    <property type="match status" value="1"/>
</dbReference>
<comment type="function">
    <text evidence="11">DNA polymerase III is a complex, multichain enzyme responsible for most of the replicative synthesis in bacteria. This DNA polymerase also exhibits 3' to 5' exonuclease activity. The alpha chain is the DNA polymerase.</text>
</comment>
<accession>A0AB37NJE9</accession>
<dbReference type="Gene3D" id="1.10.150.870">
    <property type="match status" value="1"/>
</dbReference>
<dbReference type="NCBIfam" id="TIGR01405">
    <property type="entry name" value="polC_Gram_pos"/>
    <property type="match status" value="1"/>
</dbReference>
<dbReference type="Gene3D" id="3.30.1900.20">
    <property type="match status" value="2"/>
</dbReference>
<evidence type="ECO:0000256" key="10">
    <source>
        <dbReference type="ARBA" id="ARBA00022932"/>
    </source>
</evidence>
<evidence type="ECO:0000256" key="6">
    <source>
        <dbReference type="ARBA" id="ARBA00022705"/>
    </source>
</evidence>
<dbReference type="Pfam" id="PF00929">
    <property type="entry name" value="RNase_T"/>
    <property type="match status" value="1"/>
</dbReference>
<keyword evidence="10 13" id="KW-0239">DNA-directed DNA polymerase</keyword>
<dbReference type="InterPro" id="IPR036397">
    <property type="entry name" value="RNaseH_sf"/>
</dbReference>
<gene>
    <name evidence="16" type="primary">polc</name>
    <name evidence="13" type="synonym">polC</name>
    <name evidence="16" type="ORF">DYZ80_01415</name>
</gene>
<evidence type="ECO:0000256" key="11">
    <source>
        <dbReference type="ARBA" id="ARBA00025611"/>
    </source>
</evidence>
<dbReference type="InterPro" id="IPR029460">
    <property type="entry name" value="DNAPol_HHH"/>
</dbReference>
<dbReference type="GO" id="GO:0008408">
    <property type="term" value="F:3'-5' exonuclease activity"/>
    <property type="evidence" value="ECO:0007669"/>
    <property type="project" value="UniProtKB-UniRule"/>
</dbReference>
<keyword evidence="6 13" id="KW-0235">DNA replication</keyword>
<dbReference type="Pfam" id="PF14579">
    <property type="entry name" value="HHH_6"/>
    <property type="match status" value="1"/>
</dbReference>
<dbReference type="InterPro" id="IPR004365">
    <property type="entry name" value="NA-bd_OB_tRNA"/>
</dbReference>
<dbReference type="InterPro" id="IPR006054">
    <property type="entry name" value="DnaQ"/>
</dbReference>
<dbReference type="Pfam" id="PF01336">
    <property type="entry name" value="tRNA_anti-codon"/>
    <property type="match status" value="1"/>
</dbReference>
<dbReference type="Gene3D" id="1.10.150.700">
    <property type="entry name" value="PolC, middle finger domain"/>
    <property type="match status" value="1"/>
</dbReference>
<dbReference type="GO" id="GO:0005737">
    <property type="term" value="C:cytoplasm"/>
    <property type="evidence" value="ECO:0007669"/>
    <property type="project" value="UniProtKB-SubCell"/>
</dbReference>
<evidence type="ECO:0000259" key="14">
    <source>
        <dbReference type="SMART" id="SM00479"/>
    </source>
</evidence>
<dbReference type="FunFam" id="3.30.420.10:FF:000045">
    <property type="entry name" value="3'-5' exonuclease DinG"/>
    <property type="match status" value="1"/>
</dbReference>
<dbReference type="InterPro" id="IPR003141">
    <property type="entry name" value="Pol/His_phosphatase_N"/>
</dbReference>
<dbReference type="InterPro" id="IPR011708">
    <property type="entry name" value="DNA_pol3_alpha_NTPase_dom"/>
</dbReference>
<dbReference type="InterPro" id="IPR012337">
    <property type="entry name" value="RNaseH-like_sf"/>
</dbReference>
<evidence type="ECO:0000256" key="1">
    <source>
        <dbReference type="ARBA" id="ARBA00003452"/>
    </source>
</evidence>
<reference evidence="16 17" key="1">
    <citation type="journal article" date="2018" name="BMC Genomics">
        <title>Genes significantly associated with lineage II food isolates of Listeria monocytogenes.</title>
        <authorList>
            <person name="Pirone-Davies C."/>
            <person name="Chen Y."/>
            <person name="Pightling A."/>
            <person name="Ryan G."/>
            <person name="Wang Y."/>
            <person name="Yao K."/>
            <person name="Hoffmann M."/>
            <person name="Allard M.W."/>
        </authorList>
    </citation>
    <scope>NUCLEOTIDE SEQUENCE [LARGE SCALE GENOMIC DNA]</scope>
    <source>
        <strain evidence="16 17">PNUSAL000550</strain>
    </source>
</reference>
<dbReference type="InterPro" id="IPR013520">
    <property type="entry name" value="Ribonucl_H"/>
</dbReference>
<dbReference type="InterPro" id="IPR006308">
    <property type="entry name" value="Pol_III_a_PolC-type_gram_pos"/>
</dbReference>
<keyword evidence="9 13" id="KW-0269">Exonuclease</keyword>
<comment type="subcellular location">
    <subcellularLocation>
        <location evidence="2 13">Cytoplasm</location>
    </subcellularLocation>
</comment>
<sequence>MPDETSLVPIKTGYEGHLAFINLNEGVLFGMTAKEEEKQERFQLLMTQIGLQDVTTYEEFTKDAKIEKLVADKKNKTWQFHLHVPQIFPAALFHMMDVGMKRAFSQIAETEMQIVPENQTIDETLIQDYWNLIVEPIGKQSPMIGKLLMEQKPTFKEPHFIEVAVHNDMEEATIQQRFQTKIIESYGKAGFPRLAMKMHLLDQSETEEYKAFALAKQEEDQKKAAEAVQVMQKRQAEGQSGGGGAAPLTGPFQIGYKIKDDEEVKRLGDIYDEERRITVQGLIFATEIRELRSGRSLLQFKITDYTSSMIIKMFSRDNEDAAMFQNLKKGMWVKVRGSVQNDTFVRDLIMMAQDVNEIAGVKRLDTAEEKRAELHLHSPMSQMDATSSVDSLFKQAADWGHKAIAITDHSVAQSFPEAYGAGQKYGLKVIFGIEANLIDDGVPIAYNDQHIALEDATYCVFDVETTGLSAVYDTIIELAGVKMKNGEIIDKFEAFIDPGHPLSATTINLTGITDDMVKGSDPIDVVLKRFKEWSGDDILVAHNASFDMGFINTAYEKVGLEKAENAVVDTLELARFLYPHFKNHRLNTLTKKFNIILEQHHRAVFDAEATAYLAWKLIKDAKEMHNIDFHDSLNDYMGEGDAYKRARPFHATIYAQTAVGLKNLFKLITMSNINYFYRVPRIPRSQLKKLREGLIIGTACSQGELFEAMMQKGMQAAEKVAEFYDFIEVQPKPVYAPLIERELVRDEKALEEILKNIVRVGEKTGKPVVATGNVHYKDPVDKIYRKILIHSQGGANPLNRAELPDVHFRTTDEMLKEFAFLGEEKAKEIVVTNANLVVDWMEDLKPIKDELYTPKIDGAEDEVRNMSYAMAHQLYGEKLPEIVEARLEKELKSIIGHGFAVIYLISHKLVKKSLVDGYLVGSRGSVGSSFVATMTEITEVNPLPPHYLCPNCKDSEFFDDGSVGSGFDLPDKDCPHCGTPYQKEGQDIPFETFLGFKGDKVPDIDLNFSGDYQPVAHAYTKEIFGEDYVFRAGTIGTVAEKTAFGYVRNYERDMNMTIRGAEIDRLVAGCTGVKRTTGQHPGGIIVIPDYMDVYDFTPVQFPADATDSEWKTTHFDFHSIHDNVLKLDILGHDDPTAIRMLQDLSGIDPKTIPTDDPDVMKLFGSTESLGVKPADIDSKTGTLGIPEFGTRFVRQMLEQTKPTTFSELVQISGLSHGTDVWLGNAEELIKNKTCELPDVIGCRDDIMVFLIYQGLESSLAFKIMESVRKGKGLTEEMEEAMMANKVPLWYIESCKKIKYMFPKAHAAAYVLMAVRIAYFKVHYPLYFYATYFTVRADDFDLTSMVNGKEAVKATMKEVNDKGMEASTKEKNLLTVLEIANEMLARGFHFQKVDLYKSSADEFIIDGDSLIPPFNAIPSLGTNVAKQIVAARENGEFLSKEDLQQRGKVSKTIIQYMDDQGCLEGLPDQNQLSLF</sequence>
<feature type="domain" description="Polymerase/histidinol phosphatase N-terminal" evidence="15">
    <location>
        <begin position="372"/>
        <end position="439"/>
    </location>
</feature>
<dbReference type="GO" id="GO:0006261">
    <property type="term" value="P:DNA-templated DNA replication"/>
    <property type="evidence" value="ECO:0007669"/>
    <property type="project" value="UniProtKB-UniRule"/>
</dbReference>
<evidence type="ECO:0000256" key="7">
    <source>
        <dbReference type="ARBA" id="ARBA00022722"/>
    </source>
</evidence>